<keyword evidence="7 9" id="KW-0808">Transferase</keyword>
<evidence type="ECO:0000259" key="11">
    <source>
        <dbReference type="Pfam" id="PF02749"/>
    </source>
</evidence>
<dbReference type="GO" id="GO:0009435">
    <property type="term" value="P:NAD+ biosynthetic process"/>
    <property type="evidence" value="ECO:0007669"/>
    <property type="project" value="UniProtKB-UniPathway"/>
</dbReference>
<dbReference type="CDD" id="cd01572">
    <property type="entry name" value="QPRTase"/>
    <property type="match status" value="1"/>
</dbReference>
<dbReference type="Pfam" id="PF02749">
    <property type="entry name" value="QRPTase_N"/>
    <property type="match status" value="1"/>
</dbReference>
<dbReference type="KEGG" id="had:CDV25_01585"/>
<proteinExistence type="inferred from homology"/>
<evidence type="ECO:0000256" key="1">
    <source>
        <dbReference type="ARBA" id="ARBA00003237"/>
    </source>
</evidence>
<evidence type="ECO:0000256" key="5">
    <source>
        <dbReference type="ARBA" id="ARBA00022642"/>
    </source>
</evidence>
<dbReference type="SUPFAM" id="SSF51690">
    <property type="entry name" value="Nicotinate/Quinolinate PRTase C-terminal domain-like"/>
    <property type="match status" value="1"/>
</dbReference>
<dbReference type="EC" id="2.4.2.19" evidence="4"/>
<evidence type="ECO:0000256" key="2">
    <source>
        <dbReference type="ARBA" id="ARBA00004893"/>
    </source>
</evidence>
<evidence type="ECO:0000256" key="3">
    <source>
        <dbReference type="ARBA" id="ARBA00009400"/>
    </source>
</evidence>
<evidence type="ECO:0000313" key="12">
    <source>
        <dbReference type="EMBL" id="AWI33595.1"/>
    </source>
</evidence>
<dbReference type="GO" id="GO:0005737">
    <property type="term" value="C:cytoplasm"/>
    <property type="evidence" value="ECO:0007669"/>
    <property type="project" value="TreeGrafter"/>
</dbReference>
<evidence type="ECO:0000313" key="13">
    <source>
        <dbReference type="Proteomes" id="UP000244890"/>
    </source>
</evidence>
<comment type="similarity">
    <text evidence="3 9">Belongs to the NadC/ModD family.</text>
</comment>
<dbReference type="InterPro" id="IPR027277">
    <property type="entry name" value="NadC/ModD"/>
</dbReference>
<dbReference type="UniPathway" id="UPA00253">
    <property type="reaction ID" value="UER00331"/>
</dbReference>
<organism evidence="12 13">
    <name type="scientific">Helicobacter apodemus</name>
    <dbReference type="NCBI Taxonomy" id="135569"/>
    <lineage>
        <taxon>Bacteria</taxon>
        <taxon>Pseudomonadati</taxon>
        <taxon>Campylobacterota</taxon>
        <taxon>Epsilonproteobacteria</taxon>
        <taxon>Campylobacterales</taxon>
        <taxon>Helicobacteraceae</taxon>
        <taxon>Helicobacter</taxon>
    </lineage>
</organism>
<dbReference type="Pfam" id="PF01729">
    <property type="entry name" value="QRPTase_C"/>
    <property type="match status" value="1"/>
</dbReference>
<dbReference type="Gene3D" id="3.20.20.70">
    <property type="entry name" value="Aldolase class I"/>
    <property type="match status" value="1"/>
</dbReference>
<evidence type="ECO:0000256" key="4">
    <source>
        <dbReference type="ARBA" id="ARBA00011944"/>
    </source>
</evidence>
<evidence type="ECO:0000256" key="7">
    <source>
        <dbReference type="ARBA" id="ARBA00022679"/>
    </source>
</evidence>
<dbReference type="FunFam" id="3.20.20.70:FF:000030">
    <property type="entry name" value="Nicotinate-nucleotide pyrophosphorylase, carboxylating"/>
    <property type="match status" value="1"/>
</dbReference>
<comment type="pathway">
    <text evidence="2">Cofactor biosynthesis; NAD(+) biosynthesis; nicotinate D-ribonucleotide from quinolinate: step 1/1.</text>
</comment>
<gene>
    <name evidence="12" type="ORF">CDV25_01585</name>
</gene>
<feature type="domain" description="Quinolinate phosphoribosyl transferase C-terminal" evidence="10">
    <location>
        <begin position="105"/>
        <end position="273"/>
    </location>
</feature>
<dbReference type="InterPro" id="IPR022412">
    <property type="entry name" value="Quinolinate_PRibosylTrfase_N"/>
</dbReference>
<feature type="domain" description="Quinolinate phosphoribosyl transferase N-terminal" evidence="11">
    <location>
        <begin position="22"/>
        <end position="103"/>
    </location>
</feature>
<dbReference type="SUPFAM" id="SSF54675">
    <property type="entry name" value="Nicotinate/Quinolinate PRTase N-terminal domain-like"/>
    <property type="match status" value="1"/>
</dbReference>
<evidence type="ECO:0000256" key="6">
    <source>
        <dbReference type="ARBA" id="ARBA00022676"/>
    </source>
</evidence>
<name>A0A2U8FDX2_9HELI</name>
<dbReference type="EMBL" id="CP021886">
    <property type="protein sequence ID" value="AWI33595.1"/>
    <property type="molecule type" value="Genomic_DNA"/>
</dbReference>
<dbReference type="Proteomes" id="UP000244890">
    <property type="component" value="Chromosome"/>
</dbReference>
<dbReference type="Gene3D" id="3.90.1170.20">
    <property type="entry name" value="Quinolinate phosphoribosyl transferase, N-terminal domain"/>
    <property type="match status" value="1"/>
</dbReference>
<dbReference type="GO" id="GO:0034213">
    <property type="term" value="P:quinolinate catabolic process"/>
    <property type="evidence" value="ECO:0007669"/>
    <property type="project" value="TreeGrafter"/>
</dbReference>
<sequence length="275" mass="30770">MQKILLDDFLKQVLKEDVGRGDLYMRITNSSVVESYIVAKEEGVFSGRMYVERLCELLNIRGEFSLEDGGEFGAGQKLVKFIGNINDILSAERTILNLLEHSSGIATLTNIYVKAMEGSKCILLDTRKTRPLLRDFEKYSTRNGGAINHRLGLDDCLMLKDTHLSRILSLKKFVADVRCKIPMTAKVEVECENLLQARESLEAGIDILMCDNMEIPMIKEVVKMRNELAPSVFLEASGGITLSNIREYALSGVDAISCGAIIHQAKWIDMSMKID</sequence>
<dbReference type="PANTHER" id="PTHR32179">
    <property type="entry name" value="NICOTINATE-NUCLEOTIDE PYROPHOSPHORYLASE [CARBOXYLATING]"/>
    <property type="match status" value="1"/>
</dbReference>
<dbReference type="InterPro" id="IPR002638">
    <property type="entry name" value="Quinolinate_PRibosylTrfase_C"/>
</dbReference>
<evidence type="ECO:0000256" key="8">
    <source>
        <dbReference type="ARBA" id="ARBA00033102"/>
    </source>
</evidence>
<dbReference type="RefSeq" id="WP_108910488.1">
    <property type="nucleotide sequence ID" value="NZ_CP021886.1"/>
</dbReference>
<dbReference type="InterPro" id="IPR004393">
    <property type="entry name" value="NadC"/>
</dbReference>
<evidence type="ECO:0000259" key="10">
    <source>
        <dbReference type="Pfam" id="PF01729"/>
    </source>
</evidence>
<comment type="function">
    <text evidence="1">Involved in the catabolism of quinolinic acid (QA).</text>
</comment>
<dbReference type="OrthoDB" id="9782546at2"/>
<keyword evidence="6 9" id="KW-0328">Glycosyltransferase</keyword>
<keyword evidence="5" id="KW-0662">Pyridine nucleotide biosynthesis</keyword>
<dbReference type="InterPro" id="IPR036068">
    <property type="entry name" value="Nicotinate_pribotase-like_C"/>
</dbReference>
<dbReference type="PANTHER" id="PTHR32179:SF3">
    <property type="entry name" value="NICOTINATE-NUCLEOTIDE PYROPHOSPHORYLASE [CARBOXYLATING]"/>
    <property type="match status" value="1"/>
</dbReference>
<dbReference type="GO" id="GO:0004514">
    <property type="term" value="F:nicotinate-nucleotide diphosphorylase (carboxylating) activity"/>
    <property type="evidence" value="ECO:0007669"/>
    <property type="project" value="UniProtKB-EC"/>
</dbReference>
<dbReference type="PIRSF" id="PIRSF006250">
    <property type="entry name" value="NadC_ModD"/>
    <property type="match status" value="1"/>
</dbReference>
<dbReference type="AlphaFoldDB" id="A0A2U8FDX2"/>
<reference evidence="12 13" key="1">
    <citation type="submission" date="2017-06" db="EMBL/GenBank/DDBJ databases">
        <title>Complete genome of Helicobacter apodemus.</title>
        <authorList>
            <person name="Cho S."/>
        </authorList>
    </citation>
    <scope>NUCLEOTIDE SEQUENCE [LARGE SCALE GENOMIC DNA]</scope>
    <source>
        <strain evidence="13">SNUVETPUB-15-01</strain>
    </source>
</reference>
<dbReference type="InterPro" id="IPR013785">
    <property type="entry name" value="Aldolase_TIM"/>
</dbReference>
<accession>A0A2U8FDX2</accession>
<protein>
    <recommendedName>
        <fullName evidence="4">nicotinate-nucleotide diphosphorylase (carboxylating)</fullName>
        <ecNumber evidence="4">2.4.2.19</ecNumber>
    </recommendedName>
    <alternativeName>
        <fullName evidence="8">Quinolinate phosphoribosyltransferase [decarboxylating]</fullName>
    </alternativeName>
</protein>
<dbReference type="NCBIfam" id="TIGR00078">
    <property type="entry name" value="nadC"/>
    <property type="match status" value="1"/>
</dbReference>
<evidence type="ECO:0000256" key="9">
    <source>
        <dbReference type="PIRNR" id="PIRNR006250"/>
    </source>
</evidence>
<dbReference type="InterPro" id="IPR037128">
    <property type="entry name" value="Quinolinate_PRibosylTase_N_sf"/>
</dbReference>